<dbReference type="RefSeq" id="XP_022663411.1">
    <property type="nucleotide sequence ID" value="XM_022807676.1"/>
</dbReference>
<evidence type="ECO:0000313" key="8">
    <source>
        <dbReference type="Proteomes" id="UP000594260"/>
    </source>
</evidence>
<evidence type="ECO:0000256" key="5">
    <source>
        <dbReference type="PROSITE-ProRule" id="PRU00042"/>
    </source>
</evidence>
<evidence type="ECO:0000259" key="6">
    <source>
        <dbReference type="PROSITE" id="PS50157"/>
    </source>
</evidence>
<evidence type="ECO:0000256" key="2">
    <source>
        <dbReference type="ARBA" id="ARBA00022737"/>
    </source>
</evidence>
<dbReference type="GO" id="GO:0045944">
    <property type="term" value="P:positive regulation of transcription by RNA polymerase II"/>
    <property type="evidence" value="ECO:0007669"/>
    <property type="project" value="TreeGrafter"/>
</dbReference>
<dbReference type="InterPro" id="IPR050688">
    <property type="entry name" value="Zinc_finger/UBP_domain"/>
</dbReference>
<dbReference type="InParanoid" id="A0A7M7KBT5"/>
<sequence length="187" mass="21612">MSAESVGSNCWTGDYDSEVPSLPNPWRDGGTLTVSVHRHRQSLMPAATCPPISLNQHSQHVLASSDTIIPVLQTDAGAILELEDDVQEDIRKHITTRDSVHHCRHCEYRTTFLGDMKAHYYHRHAAVKPFKCLFCGMRFARKNSRRLHMMTVHTNQRRYQCPHCDKTYGYRCHMRRHIRVVHEGGCY</sequence>
<evidence type="ECO:0000313" key="7">
    <source>
        <dbReference type="EnsemblMetazoa" id="XP_022663411"/>
    </source>
</evidence>
<dbReference type="SUPFAM" id="SSF57667">
    <property type="entry name" value="beta-beta-alpha zinc fingers"/>
    <property type="match status" value="1"/>
</dbReference>
<keyword evidence="2" id="KW-0677">Repeat</keyword>
<dbReference type="PROSITE" id="PS50157">
    <property type="entry name" value="ZINC_FINGER_C2H2_2"/>
    <property type="match status" value="2"/>
</dbReference>
<dbReference type="Proteomes" id="UP000594260">
    <property type="component" value="Unplaced"/>
</dbReference>
<keyword evidence="8" id="KW-1185">Reference proteome</keyword>
<dbReference type="GeneID" id="111251261"/>
<keyword evidence="3 5" id="KW-0863">Zinc-finger</keyword>
<dbReference type="InterPro" id="IPR013087">
    <property type="entry name" value="Znf_C2H2_type"/>
</dbReference>
<dbReference type="KEGG" id="vde:111251261"/>
<dbReference type="Pfam" id="PF00096">
    <property type="entry name" value="zf-C2H2"/>
    <property type="match status" value="2"/>
</dbReference>
<keyword evidence="1" id="KW-0479">Metal-binding</keyword>
<name>A0A7M7KBT5_VARDE</name>
<dbReference type="Gene3D" id="3.30.160.60">
    <property type="entry name" value="Classic Zinc Finger"/>
    <property type="match status" value="2"/>
</dbReference>
<feature type="domain" description="C2H2-type" evidence="6">
    <location>
        <begin position="159"/>
        <end position="184"/>
    </location>
</feature>
<keyword evidence="4" id="KW-0862">Zinc</keyword>
<dbReference type="PANTHER" id="PTHR24403">
    <property type="entry name" value="ZINC FINGER PROTEIN"/>
    <property type="match status" value="1"/>
</dbReference>
<evidence type="ECO:0000256" key="3">
    <source>
        <dbReference type="ARBA" id="ARBA00022771"/>
    </source>
</evidence>
<dbReference type="GO" id="GO:0008270">
    <property type="term" value="F:zinc ion binding"/>
    <property type="evidence" value="ECO:0007669"/>
    <property type="project" value="UniProtKB-KW"/>
</dbReference>
<proteinExistence type="predicted"/>
<feature type="domain" description="C2H2-type" evidence="6">
    <location>
        <begin position="130"/>
        <end position="158"/>
    </location>
</feature>
<dbReference type="PROSITE" id="PS00028">
    <property type="entry name" value="ZINC_FINGER_C2H2_1"/>
    <property type="match status" value="2"/>
</dbReference>
<organism evidence="7 8">
    <name type="scientific">Varroa destructor</name>
    <name type="common">Honeybee mite</name>
    <dbReference type="NCBI Taxonomy" id="109461"/>
    <lineage>
        <taxon>Eukaryota</taxon>
        <taxon>Metazoa</taxon>
        <taxon>Ecdysozoa</taxon>
        <taxon>Arthropoda</taxon>
        <taxon>Chelicerata</taxon>
        <taxon>Arachnida</taxon>
        <taxon>Acari</taxon>
        <taxon>Parasitiformes</taxon>
        <taxon>Mesostigmata</taxon>
        <taxon>Gamasina</taxon>
        <taxon>Dermanyssoidea</taxon>
        <taxon>Varroidae</taxon>
        <taxon>Varroa</taxon>
    </lineage>
</organism>
<dbReference type="EnsemblMetazoa" id="XM_022807676">
    <property type="protein sequence ID" value="XP_022663411"/>
    <property type="gene ID" value="LOC111251261"/>
</dbReference>
<evidence type="ECO:0000256" key="1">
    <source>
        <dbReference type="ARBA" id="ARBA00022723"/>
    </source>
</evidence>
<accession>A0A7M7KBT5</accession>
<evidence type="ECO:0000256" key="4">
    <source>
        <dbReference type="ARBA" id="ARBA00022833"/>
    </source>
</evidence>
<dbReference type="AlphaFoldDB" id="A0A7M7KBT5"/>
<dbReference type="GO" id="GO:0005634">
    <property type="term" value="C:nucleus"/>
    <property type="evidence" value="ECO:0007669"/>
    <property type="project" value="TreeGrafter"/>
</dbReference>
<dbReference type="OrthoDB" id="5576026at2759"/>
<dbReference type="InterPro" id="IPR036236">
    <property type="entry name" value="Znf_C2H2_sf"/>
</dbReference>
<protein>
    <recommendedName>
        <fullName evidence="6">C2H2-type domain-containing protein</fullName>
    </recommendedName>
</protein>
<reference evidence="7" key="1">
    <citation type="submission" date="2021-01" db="UniProtKB">
        <authorList>
            <consortium name="EnsemblMetazoa"/>
        </authorList>
    </citation>
    <scope>IDENTIFICATION</scope>
</reference>
<dbReference type="SMART" id="SM00355">
    <property type="entry name" value="ZnF_C2H2"/>
    <property type="match status" value="3"/>
</dbReference>
<dbReference type="PANTHER" id="PTHR24403:SF67">
    <property type="entry name" value="FI01116P-RELATED"/>
    <property type="match status" value="1"/>
</dbReference>